<comment type="similarity">
    <text evidence="1">Belongs to the Cdt1 family.</text>
</comment>
<gene>
    <name evidence="5" type="ORF">MSPICULIGERA_LOCUS16336</name>
</gene>
<dbReference type="GO" id="GO:0070182">
    <property type="term" value="F:DNA polymerase binding"/>
    <property type="evidence" value="ECO:0007669"/>
    <property type="project" value="TreeGrafter"/>
</dbReference>
<evidence type="ECO:0000259" key="4">
    <source>
        <dbReference type="SMART" id="SM01075"/>
    </source>
</evidence>
<feature type="region of interest" description="Disordered" evidence="3">
    <location>
        <begin position="1"/>
        <end position="102"/>
    </location>
</feature>
<feature type="compositionally biased region" description="Polar residues" evidence="3">
    <location>
        <begin position="1"/>
        <end position="11"/>
    </location>
</feature>
<dbReference type="InterPro" id="IPR045173">
    <property type="entry name" value="Cdt1"/>
</dbReference>
<feature type="domain" description="CDT1 Geminin-binding" evidence="4">
    <location>
        <begin position="270"/>
        <end position="477"/>
    </location>
</feature>
<feature type="non-terminal residue" evidence="5">
    <location>
        <position position="665"/>
    </location>
</feature>
<evidence type="ECO:0000256" key="2">
    <source>
        <dbReference type="ARBA" id="ARBA00023306"/>
    </source>
</evidence>
<dbReference type="InterPro" id="IPR036390">
    <property type="entry name" value="WH_DNA-bd_sf"/>
</dbReference>
<evidence type="ECO:0000256" key="3">
    <source>
        <dbReference type="SAM" id="MobiDB-lite"/>
    </source>
</evidence>
<name>A0AA36G3Z7_9BILA</name>
<dbReference type="SMART" id="SM01075">
    <property type="entry name" value="CDT1"/>
    <property type="match status" value="1"/>
</dbReference>
<protein>
    <recommendedName>
        <fullName evidence="4">CDT1 Geminin-binding domain-containing protein</fullName>
    </recommendedName>
</protein>
<dbReference type="PANTHER" id="PTHR28637">
    <property type="entry name" value="DNA REPLICATION FACTOR CDT1"/>
    <property type="match status" value="1"/>
</dbReference>
<feature type="compositionally biased region" description="Basic and acidic residues" evidence="3">
    <location>
        <begin position="13"/>
        <end position="22"/>
    </location>
</feature>
<sequence>MPRVTRSTAKGSLSEELKEDGQGKLTDYFRTTRPGRRPGKNAKLGTNDAPIASSEMILPESGKLPSPPKLKRVEEPEPVAKDAAAPAEGSRQTLPLKEKATTPKRVARKLFAEESPIKHEEAATLEDPNLESTAAPIDLLLKSERTPTRAKQSVRTVQELQKILAERGAAKNIHKQAVENKERRAVSALAARLSPKKTVTTRILSVAEEKKAAPTKLSTVSVPDYVLPSTDALKPQVNLRETTPEPVTSDYKTKSSLLKPEVKESAWIALSRVYAQLHNKFQSGDRVLSIMSQQGKRIVFEDLAENIRKNIRQNFVLSDFAKIVHLYKEAYNVKLEESWQAFGGAQRGKWQLVISPNVTDDLRGWQVEEAASKELSGELPLSRPSQLCSPTKSPRKVACKPLARAPKLEDKVRLEGWRMLCRAQIFRHKLTELVLRAHAAFCESVGVKLDESKPLRRLHPGFDVENCDELAEAKLPEPPKLETNGATTMADFMRKLDEAQLPKGAKKVLEALKSPQKATASGVPLSPKKFAETAAAKGGMGGLLARIRAKEAAKKAVESAIDPVKEKRIARIDKLILGTLRTLTSVFALKKTHSLAMTVIAENVLRSTRFLAYEEAVGCVELLCEISPKNICVSEVHGQKYVQLTKNDYDAMLADLKQEKAFLAN</sequence>
<evidence type="ECO:0000313" key="6">
    <source>
        <dbReference type="Proteomes" id="UP001177023"/>
    </source>
</evidence>
<dbReference type="InterPro" id="IPR038090">
    <property type="entry name" value="Cdt1_C_WH_dom_sf"/>
</dbReference>
<comment type="caution">
    <text evidence="5">The sequence shown here is derived from an EMBL/GenBank/DDBJ whole genome shotgun (WGS) entry which is preliminary data.</text>
</comment>
<dbReference type="Pfam" id="PF16679">
    <property type="entry name" value="CDT1_C"/>
    <property type="match status" value="1"/>
</dbReference>
<dbReference type="GO" id="GO:0005634">
    <property type="term" value="C:nucleus"/>
    <property type="evidence" value="ECO:0007669"/>
    <property type="project" value="TreeGrafter"/>
</dbReference>
<dbReference type="PANTHER" id="PTHR28637:SF1">
    <property type="entry name" value="DNA REPLICATION FACTOR CDT1"/>
    <property type="match status" value="1"/>
</dbReference>
<evidence type="ECO:0000313" key="5">
    <source>
        <dbReference type="EMBL" id="CAJ0578072.1"/>
    </source>
</evidence>
<dbReference type="Gene3D" id="1.10.10.1420">
    <property type="entry name" value="DNA replication factor Cdt1, C-terminal WH domain"/>
    <property type="match status" value="1"/>
</dbReference>
<feature type="compositionally biased region" description="Basic and acidic residues" evidence="3">
    <location>
        <begin position="71"/>
        <end position="80"/>
    </location>
</feature>
<dbReference type="Pfam" id="PF08839">
    <property type="entry name" value="CDT1"/>
    <property type="match status" value="1"/>
</dbReference>
<accession>A0AA36G3Z7</accession>
<dbReference type="Proteomes" id="UP001177023">
    <property type="component" value="Unassembled WGS sequence"/>
</dbReference>
<dbReference type="InterPro" id="IPR032054">
    <property type="entry name" value="Cdt1_C"/>
</dbReference>
<dbReference type="GO" id="GO:0000278">
    <property type="term" value="P:mitotic cell cycle"/>
    <property type="evidence" value="ECO:0007669"/>
    <property type="project" value="TreeGrafter"/>
</dbReference>
<proteinExistence type="inferred from homology"/>
<organism evidence="5 6">
    <name type="scientific">Mesorhabditis spiculigera</name>
    <dbReference type="NCBI Taxonomy" id="96644"/>
    <lineage>
        <taxon>Eukaryota</taxon>
        <taxon>Metazoa</taxon>
        <taxon>Ecdysozoa</taxon>
        <taxon>Nematoda</taxon>
        <taxon>Chromadorea</taxon>
        <taxon>Rhabditida</taxon>
        <taxon>Rhabditina</taxon>
        <taxon>Rhabditomorpha</taxon>
        <taxon>Rhabditoidea</taxon>
        <taxon>Rhabditidae</taxon>
        <taxon>Mesorhabditinae</taxon>
        <taxon>Mesorhabditis</taxon>
    </lineage>
</organism>
<dbReference type="GO" id="GO:0071163">
    <property type="term" value="P:DNA replication preinitiation complex assembly"/>
    <property type="evidence" value="ECO:0007669"/>
    <property type="project" value="InterPro"/>
</dbReference>
<keyword evidence="2" id="KW-0131">Cell cycle</keyword>
<dbReference type="GO" id="GO:0000076">
    <property type="term" value="P:DNA replication checkpoint signaling"/>
    <property type="evidence" value="ECO:0007669"/>
    <property type="project" value="TreeGrafter"/>
</dbReference>
<dbReference type="InterPro" id="IPR014939">
    <property type="entry name" value="CDT1_Gemini-bd-like"/>
</dbReference>
<evidence type="ECO:0000256" key="1">
    <source>
        <dbReference type="ARBA" id="ARBA00008356"/>
    </source>
</evidence>
<dbReference type="GO" id="GO:0030174">
    <property type="term" value="P:regulation of DNA-templated DNA replication initiation"/>
    <property type="evidence" value="ECO:0007669"/>
    <property type="project" value="InterPro"/>
</dbReference>
<dbReference type="EMBL" id="CATQJA010002653">
    <property type="protein sequence ID" value="CAJ0578072.1"/>
    <property type="molecule type" value="Genomic_DNA"/>
</dbReference>
<dbReference type="SUPFAM" id="SSF46785">
    <property type="entry name" value="Winged helix' DNA-binding domain"/>
    <property type="match status" value="1"/>
</dbReference>
<keyword evidence="6" id="KW-1185">Reference proteome</keyword>
<reference evidence="5" key="1">
    <citation type="submission" date="2023-06" db="EMBL/GenBank/DDBJ databases">
        <authorList>
            <person name="Delattre M."/>
        </authorList>
    </citation>
    <scope>NUCLEOTIDE SEQUENCE</scope>
    <source>
        <strain evidence="5">AF72</strain>
    </source>
</reference>
<dbReference type="GO" id="GO:0003677">
    <property type="term" value="F:DNA binding"/>
    <property type="evidence" value="ECO:0007669"/>
    <property type="project" value="InterPro"/>
</dbReference>
<dbReference type="AlphaFoldDB" id="A0AA36G3Z7"/>